<dbReference type="Gene3D" id="3.90.550.10">
    <property type="entry name" value="Spore Coat Polysaccharide Biosynthesis Protein SpsA, Chain A"/>
    <property type="match status" value="1"/>
</dbReference>
<evidence type="ECO:0000313" key="3">
    <source>
        <dbReference type="Proteomes" id="UP000178943"/>
    </source>
</evidence>
<dbReference type="InterPro" id="IPR029044">
    <property type="entry name" value="Nucleotide-diphossugar_trans"/>
</dbReference>
<dbReference type="Proteomes" id="UP000178943">
    <property type="component" value="Unassembled WGS sequence"/>
</dbReference>
<dbReference type="PANTHER" id="PTHR43630">
    <property type="entry name" value="POLY-BETA-1,6-N-ACETYL-D-GLUCOSAMINE SYNTHASE"/>
    <property type="match status" value="1"/>
</dbReference>
<evidence type="ECO:0000313" key="2">
    <source>
        <dbReference type="EMBL" id="OGF68294.1"/>
    </source>
</evidence>
<comment type="caution">
    <text evidence="2">The sequence shown here is derived from an EMBL/GenBank/DDBJ whole genome shotgun (WGS) entry which is preliminary data.</text>
</comment>
<organism evidence="2 3">
    <name type="scientific">Candidatus Fischerbacteria bacterium RBG_13_37_8</name>
    <dbReference type="NCBI Taxonomy" id="1817863"/>
    <lineage>
        <taxon>Bacteria</taxon>
        <taxon>Candidatus Fischeribacteriota</taxon>
    </lineage>
</organism>
<dbReference type="AlphaFoldDB" id="A0A1F5VXX3"/>
<dbReference type="SUPFAM" id="SSF53448">
    <property type="entry name" value="Nucleotide-diphospho-sugar transferases"/>
    <property type="match status" value="1"/>
</dbReference>
<dbReference type="STRING" id="1817863.A2Y62_11340"/>
<dbReference type="InterPro" id="IPR001173">
    <property type="entry name" value="Glyco_trans_2-like"/>
</dbReference>
<gene>
    <name evidence="2" type="ORF">A2Y62_11340</name>
</gene>
<accession>A0A1F5VXX3</accession>
<proteinExistence type="predicted"/>
<sequence>MKLDKIGVYIICYNEEQPIEQVLESVKWAGEIIIVDSFSDDKTIEISSRYTDKIYKKEFAGYGGQKNYALSLVSKEWAFNIDADEVVTEELKDEIAGIEESENVNGYFIPRLNYYLGKPIKRCGWYPDYKLRLHRRESGNWQDVLVHESFLIQGKAGYLYNNLLHYTYDTVKTHMERMCKYAMYGAEMFARKGKKIGAYQLITIPIIVFFKKYILQLGFMEGYHGILISFFESYYSFLKYALAYDKMHGRILEEK</sequence>
<dbReference type="PANTHER" id="PTHR43630:SF2">
    <property type="entry name" value="GLYCOSYLTRANSFERASE"/>
    <property type="match status" value="1"/>
</dbReference>
<dbReference type="Pfam" id="PF00535">
    <property type="entry name" value="Glycos_transf_2"/>
    <property type="match status" value="1"/>
</dbReference>
<dbReference type="EMBL" id="MFGW01000003">
    <property type="protein sequence ID" value="OGF68294.1"/>
    <property type="molecule type" value="Genomic_DNA"/>
</dbReference>
<dbReference type="CDD" id="cd02511">
    <property type="entry name" value="Beta4Glucosyltransferase"/>
    <property type="match status" value="1"/>
</dbReference>
<name>A0A1F5VXX3_9BACT</name>
<reference evidence="2 3" key="1">
    <citation type="journal article" date="2016" name="Nat. Commun.">
        <title>Thousands of microbial genomes shed light on interconnected biogeochemical processes in an aquifer system.</title>
        <authorList>
            <person name="Anantharaman K."/>
            <person name="Brown C.T."/>
            <person name="Hug L.A."/>
            <person name="Sharon I."/>
            <person name="Castelle C.J."/>
            <person name="Probst A.J."/>
            <person name="Thomas B.C."/>
            <person name="Singh A."/>
            <person name="Wilkins M.J."/>
            <person name="Karaoz U."/>
            <person name="Brodie E.L."/>
            <person name="Williams K.H."/>
            <person name="Hubbard S.S."/>
            <person name="Banfield J.F."/>
        </authorList>
    </citation>
    <scope>NUCLEOTIDE SEQUENCE [LARGE SCALE GENOMIC DNA]</scope>
</reference>
<protein>
    <recommendedName>
        <fullName evidence="1">Glycosyltransferase 2-like domain-containing protein</fullName>
    </recommendedName>
</protein>
<feature type="domain" description="Glycosyltransferase 2-like" evidence="1">
    <location>
        <begin position="8"/>
        <end position="102"/>
    </location>
</feature>
<evidence type="ECO:0000259" key="1">
    <source>
        <dbReference type="Pfam" id="PF00535"/>
    </source>
</evidence>